<evidence type="ECO:0000313" key="3">
    <source>
        <dbReference type="Proteomes" id="UP001319870"/>
    </source>
</evidence>
<dbReference type="EMBL" id="JAIXCQ010000003">
    <property type="protein sequence ID" value="MCA5893051.1"/>
    <property type="molecule type" value="Genomic_DNA"/>
</dbReference>
<gene>
    <name evidence="2" type="ORF">LEP48_06740</name>
</gene>
<dbReference type="PROSITE" id="PS51257">
    <property type="entry name" value="PROKAR_LIPOPROTEIN"/>
    <property type="match status" value="1"/>
</dbReference>
<keyword evidence="1" id="KW-0732">Signal</keyword>
<feature type="chain" id="PRO_5046072769" description="Lipoprotein" evidence="1">
    <location>
        <begin position="26"/>
        <end position="158"/>
    </location>
</feature>
<accession>A0ABS7ZDD6</accession>
<comment type="caution">
    <text evidence="2">The sequence shown here is derived from an EMBL/GenBank/DDBJ whole genome shotgun (WGS) entry which is preliminary data.</text>
</comment>
<keyword evidence="3" id="KW-1185">Reference proteome</keyword>
<name>A0ABS7ZDD6_9MICO</name>
<dbReference type="RefSeq" id="WP_225564804.1">
    <property type="nucleotide sequence ID" value="NZ_JAIXCQ010000003.1"/>
</dbReference>
<organism evidence="2 3">
    <name type="scientific">Isoptericola luteus</name>
    <dbReference type="NCBI Taxonomy" id="2879484"/>
    <lineage>
        <taxon>Bacteria</taxon>
        <taxon>Bacillati</taxon>
        <taxon>Actinomycetota</taxon>
        <taxon>Actinomycetes</taxon>
        <taxon>Micrococcales</taxon>
        <taxon>Promicromonosporaceae</taxon>
        <taxon>Isoptericola</taxon>
    </lineage>
</organism>
<evidence type="ECO:0000313" key="2">
    <source>
        <dbReference type="EMBL" id="MCA5893051.1"/>
    </source>
</evidence>
<reference evidence="2 3" key="1">
    <citation type="submission" date="2021-09" db="EMBL/GenBank/DDBJ databases">
        <title>Isoptericola luteus sp. nov., a novel bacterium isolated from Harbin, the capital city of Heilongjiang province.</title>
        <authorList>
            <person name="Li J."/>
        </authorList>
    </citation>
    <scope>NUCLEOTIDE SEQUENCE [LARGE SCALE GENOMIC DNA]</scope>
    <source>
        <strain evidence="2 3">NEAU-Y5</strain>
    </source>
</reference>
<proteinExistence type="predicted"/>
<evidence type="ECO:0008006" key="4">
    <source>
        <dbReference type="Google" id="ProtNLM"/>
    </source>
</evidence>
<evidence type="ECO:0000256" key="1">
    <source>
        <dbReference type="SAM" id="SignalP"/>
    </source>
</evidence>
<sequence length="158" mass="15513">MSRSTRPARTAVAAASLAAGALLLAACAPVTTTLPYSPSDGARVNLNDAVRGLNLMVVSEGDGAPGTVYGALSNGSAEVVDFVLTAEGAAPLSVSVPAGGTVYLGEDEAVDSTIDAVDAMAGESVESTLSGAGIVESFSMQVFDGTLPEYATAGPTGS</sequence>
<feature type="signal peptide" evidence="1">
    <location>
        <begin position="1"/>
        <end position="25"/>
    </location>
</feature>
<protein>
    <recommendedName>
        <fullName evidence="4">Lipoprotein</fullName>
    </recommendedName>
</protein>
<dbReference type="Proteomes" id="UP001319870">
    <property type="component" value="Unassembled WGS sequence"/>
</dbReference>